<evidence type="ECO:0000313" key="2">
    <source>
        <dbReference type="Proteomes" id="UP000204140"/>
    </source>
</evidence>
<accession>A0A076YKI7</accession>
<proteinExistence type="predicted"/>
<gene>
    <name evidence="1" type="ORF">P10VF_064</name>
</gene>
<dbReference type="EMBL" id="KM199770">
    <property type="protein sequence ID" value="AIK68277.1"/>
    <property type="molecule type" value="Genomic_DNA"/>
</dbReference>
<name>A0A076YKI7_9CAUD</name>
<sequence>MHIENQEIMKRNLVREYEEREAQANPEQHEIFKKRDIRKRYFDPVKRRWVEQK</sequence>
<protein>
    <submittedName>
        <fullName evidence="1">Uncharacterized protein</fullName>
    </submittedName>
</protein>
<dbReference type="KEGG" id="vg:22109613"/>
<dbReference type="GeneID" id="22109613"/>
<organism evidence="1 2">
    <name type="scientific">Rhizobium phage vB_RleM_P10VF</name>
    <dbReference type="NCBI Taxonomy" id="1527770"/>
    <lineage>
        <taxon>Viruses</taxon>
        <taxon>Duplodnaviria</taxon>
        <taxon>Heunggongvirae</taxon>
        <taxon>Uroviricota</taxon>
        <taxon>Caudoviricetes</taxon>
        <taxon>Pootjesviridae</taxon>
        <taxon>Innesvirus</taxon>
        <taxon>Innesvirus P10VF</taxon>
    </lineage>
</organism>
<keyword evidence="2" id="KW-1185">Reference proteome</keyword>
<reference evidence="1 2" key="1">
    <citation type="submission" date="2014-07" db="EMBL/GenBank/DDBJ databases">
        <title>Isolation and characterization of Rhizobium leguminosarum phages from western Canadian soils and complete genome sequences of rhizobiophages vB_RleS_L338C and vB_RleM_P10VF.</title>
        <authorList>
            <person name="Restrepo-Cordoba M."/>
            <person name="Halmillawewa A.P."/>
            <person name="Perry B."/>
            <person name="Hynes M.F."/>
            <person name="Yost C.K."/>
        </authorList>
    </citation>
    <scope>NUCLEOTIDE SEQUENCE [LARGE SCALE GENOMIC DNA]</scope>
</reference>
<dbReference type="RefSeq" id="YP_009099803.1">
    <property type="nucleotide sequence ID" value="NC_025429.1"/>
</dbReference>
<evidence type="ECO:0000313" key="1">
    <source>
        <dbReference type="EMBL" id="AIK68277.1"/>
    </source>
</evidence>
<dbReference type="Proteomes" id="UP000204140">
    <property type="component" value="Segment"/>
</dbReference>